<dbReference type="GO" id="GO:0016746">
    <property type="term" value="F:acyltransferase activity"/>
    <property type="evidence" value="ECO:0007669"/>
    <property type="project" value="UniProtKB-KW"/>
</dbReference>
<dbReference type="InterPro" id="IPR000182">
    <property type="entry name" value="GNAT_dom"/>
</dbReference>
<evidence type="ECO:0000259" key="1">
    <source>
        <dbReference type="PROSITE" id="PS51186"/>
    </source>
</evidence>
<dbReference type="SUPFAM" id="SSF55729">
    <property type="entry name" value="Acyl-CoA N-acyltransferases (Nat)"/>
    <property type="match status" value="1"/>
</dbReference>
<feature type="domain" description="N-acetyltransferase" evidence="1">
    <location>
        <begin position="40"/>
        <end position="196"/>
    </location>
</feature>
<gene>
    <name evidence="2" type="ORF">V3C41_10335</name>
</gene>
<protein>
    <submittedName>
        <fullName evidence="2">GNAT family N-acetyltransferase</fullName>
        <ecNumber evidence="2">2.3.1.-</ecNumber>
    </submittedName>
</protein>
<dbReference type="RefSeq" id="WP_347782501.1">
    <property type="nucleotide sequence ID" value="NZ_JBBMFV010000004.1"/>
</dbReference>
<dbReference type="InterPro" id="IPR016181">
    <property type="entry name" value="Acyl_CoA_acyltransferase"/>
</dbReference>
<reference evidence="2 3" key="1">
    <citation type="journal article" date="2024" name="Appl. Microbiol. Biotechnol.">
        <title>Biosynthetic gene clusters with biotechnological applications in novel Antarctic isolates from Actinomycetota.</title>
        <authorList>
            <person name="Bruna P."/>
            <person name="Nunez-Montero K."/>
            <person name="Contreras M.J."/>
            <person name="Leal K."/>
            <person name="Garcia M."/>
            <person name="Abanto M."/>
            <person name="Barrientos L."/>
        </authorList>
    </citation>
    <scope>NUCLEOTIDE SEQUENCE [LARGE SCALE GENOMIC DNA]</scope>
    <source>
        <strain evidence="2 3">Se16.17</strain>
    </source>
</reference>
<keyword evidence="2" id="KW-0808">Transferase</keyword>
<dbReference type="CDD" id="cd04301">
    <property type="entry name" value="NAT_SF"/>
    <property type="match status" value="1"/>
</dbReference>
<proteinExistence type="predicted"/>
<accession>A0ABV0GSI4</accession>
<name>A0ABV0GSI4_PAENI</name>
<dbReference type="PROSITE" id="PS51186">
    <property type="entry name" value="GNAT"/>
    <property type="match status" value="1"/>
</dbReference>
<evidence type="ECO:0000313" key="2">
    <source>
        <dbReference type="EMBL" id="MEO3941462.1"/>
    </source>
</evidence>
<sequence>MIDAKLMPPSASFHASWLASWDEWGTLDQDGSAAFVAARYNLDLRQRSDFSEWIDLLHHMPLEEFQPPEGLVNQSTIWVVEGSSYLGSASLRHSLANEYLTEVGGNIGYGIRPSARGRGLAKLALNGALEEARALGMERVMVTCKQHNTASARTIEACGGVLESVRPPESFSPDLGVTEPIRRYWIDLPLLGKRIPGIL</sequence>
<comment type="caution">
    <text evidence="2">The sequence shown here is derived from an EMBL/GenBank/DDBJ whole genome shotgun (WGS) entry which is preliminary data.</text>
</comment>
<dbReference type="PANTHER" id="PTHR39173">
    <property type="entry name" value="ACETYLTRANSFERASE"/>
    <property type="match status" value="1"/>
</dbReference>
<dbReference type="EC" id="2.3.1.-" evidence="2"/>
<evidence type="ECO:0000313" key="3">
    <source>
        <dbReference type="Proteomes" id="UP001448614"/>
    </source>
</evidence>
<keyword evidence="3" id="KW-1185">Reference proteome</keyword>
<keyword evidence="2" id="KW-0012">Acyltransferase</keyword>
<dbReference type="PANTHER" id="PTHR39173:SF1">
    <property type="entry name" value="ACETYLTRANSFERASE"/>
    <property type="match status" value="1"/>
</dbReference>
<dbReference type="Proteomes" id="UP001448614">
    <property type="component" value="Unassembled WGS sequence"/>
</dbReference>
<dbReference type="Gene3D" id="3.40.630.30">
    <property type="match status" value="1"/>
</dbReference>
<organism evidence="2 3">
    <name type="scientific">Paenarthrobacter nicotinovorans</name>
    <name type="common">Arthrobacter nicotinovorans</name>
    <dbReference type="NCBI Taxonomy" id="29320"/>
    <lineage>
        <taxon>Bacteria</taxon>
        <taxon>Bacillati</taxon>
        <taxon>Actinomycetota</taxon>
        <taxon>Actinomycetes</taxon>
        <taxon>Micrococcales</taxon>
        <taxon>Micrococcaceae</taxon>
        <taxon>Paenarthrobacter</taxon>
    </lineage>
</organism>
<dbReference type="Pfam" id="PF13302">
    <property type="entry name" value="Acetyltransf_3"/>
    <property type="match status" value="1"/>
</dbReference>
<dbReference type="EMBL" id="JBBMFV010000004">
    <property type="protein sequence ID" value="MEO3941462.1"/>
    <property type="molecule type" value="Genomic_DNA"/>
</dbReference>